<evidence type="ECO:0000256" key="2">
    <source>
        <dbReference type="SAM" id="Phobius"/>
    </source>
</evidence>
<organism evidence="3 4">
    <name type="scientific">Glossina morsitans morsitans</name>
    <name type="common">Savannah tsetse fly</name>
    <dbReference type="NCBI Taxonomy" id="37546"/>
    <lineage>
        <taxon>Eukaryota</taxon>
        <taxon>Metazoa</taxon>
        <taxon>Ecdysozoa</taxon>
        <taxon>Arthropoda</taxon>
        <taxon>Hexapoda</taxon>
        <taxon>Insecta</taxon>
        <taxon>Pterygota</taxon>
        <taxon>Neoptera</taxon>
        <taxon>Endopterygota</taxon>
        <taxon>Diptera</taxon>
        <taxon>Brachycera</taxon>
        <taxon>Muscomorpha</taxon>
        <taxon>Hippoboscoidea</taxon>
        <taxon>Glossinidae</taxon>
        <taxon>Glossina</taxon>
    </lineage>
</organism>
<dbReference type="EMBL" id="CCAG010012182">
    <property type="status" value="NOT_ANNOTATED_CDS"/>
    <property type="molecule type" value="Genomic_DNA"/>
</dbReference>
<dbReference type="InterPro" id="IPR029063">
    <property type="entry name" value="SAM-dependent_MTases_sf"/>
</dbReference>
<dbReference type="Proteomes" id="UP000092444">
    <property type="component" value="Unassembled WGS sequence"/>
</dbReference>
<keyword evidence="2" id="KW-0472">Membrane</keyword>
<sequence>MTVSHYEQFRPTGHAFRWGLGLVVLPIILYGLAIQRIQLSKRFLVTSDVLILAGILLRGGRTSGRHIPSSLIVTANESKSAGGPWCRTGISSMFAAKAGAATVIVFDCSNIVQYARQVVIDNNLHDIIKTVKGKIEEIELPNGAEKLDIIISVWMGYVVEIEDSAKF</sequence>
<accession>A0A1B0GEB9</accession>
<dbReference type="Gene3D" id="3.40.50.150">
    <property type="entry name" value="Vaccinia Virus protein VP39"/>
    <property type="match status" value="1"/>
</dbReference>
<feature type="transmembrane region" description="Helical" evidence="2">
    <location>
        <begin position="15"/>
        <end position="34"/>
    </location>
</feature>
<dbReference type="EnsemblMetazoa" id="GMOY011643-RA">
    <property type="protein sequence ID" value="GMOY011643-PA"/>
    <property type="gene ID" value="GMOY011643"/>
</dbReference>
<dbReference type="GO" id="GO:0035242">
    <property type="term" value="F:protein-arginine omega-N asymmetric methyltransferase activity"/>
    <property type="evidence" value="ECO:0007669"/>
    <property type="project" value="TreeGrafter"/>
</dbReference>
<dbReference type="STRING" id="37546.A0A1B0GEB9"/>
<dbReference type="PANTHER" id="PTHR11006:SF124">
    <property type="entry name" value="ARGININE METHYLTRANSFERASE 1-RELATED"/>
    <property type="match status" value="1"/>
</dbReference>
<dbReference type="GO" id="GO:0035241">
    <property type="term" value="F:protein-arginine omega-N monomethyltransferase activity"/>
    <property type="evidence" value="ECO:0007669"/>
    <property type="project" value="TreeGrafter"/>
</dbReference>
<keyword evidence="2" id="KW-0812">Transmembrane</keyword>
<evidence type="ECO:0000256" key="1">
    <source>
        <dbReference type="ARBA" id="ARBA00022691"/>
    </source>
</evidence>
<dbReference type="GO" id="GO:0005634">
    <property type="term" value="C:nucleus"/>
    <property type="evidence" value="ECO:0007669"/>
    <property type="project" value="TreeGrafter"/>
</dbReference>
<evidence type="ECO:0000313" key="3">
    <source>
        <dbReference type="EnsemblMetazoa" id="GMOY011643-PA"/>
    </source>
</evidence>
<proteinExistence type="predicted"/>
<dbReference type="PANTHER" id="PTHR11006">
    <property type="entry name" value="PROTEIN ARGININE N-METHYLTRANSFERASE"/>
    <property type="match status" value="1"/>
</dbReference>
<reference evidence="3" key="1">
    <citation type="submission" date="2020-05" db="UniProtKB">
        <authorList>
            <consortium name="EnsemblMetazoa"/>
        </authorList>
    </citation>
    <scope>IDENTIFICATION</scope>
    <source>
        <strain evidence="3">Yale</strain>
    </source>
</reference>
<dbReference type="GO" id="GO:0042054">
    <property type="term" value="F:histone methyltransferase activity"/>
    <property type="evidence" value="ECO:0007669"/>
    <property type="project" value="TreeGrafter"/>
</dbReference>
<keyword evidence="4" id="KW-1185">Reference proteome</keyword>
<keyword evidence="1" id="KW-0949">S-adenosyl-L-methionine</keyword>
<evidence type="ECO:0000313" key="4">
    <source>
        <dbReference type="Proteomes" id="UP000092444"/>
    </source>
</evidence>
<dbReference type="InterPro" id="IPR025799">
    <property type="entry name" value="Arg_MeTrfase"/>
</dbReference>
<dbReference type="SUPFAM" id="SSF53335">
    <property type="entry name" value="S-adenosyl-L-methionine-dependent methyltransferases"/>
    <property type="match status" value="1"/>
</dbReference>
<keyword evidence="2" id="KW-1133">Transmembrane helix</keyword>
<protein>
    <submittedName>
        <fullName evidence="3">Uncharacterized protein</fullName>
    </submittedName>
</protein>
<dbReference type="AlphaFoldDB" id="A0A1B0GEB9"/>
<name>A0A1B0GEB9_GLOMM</name>